<feature type="compositionally biased region" description="Polar residues" evidence="5">
    <location>
        <begin position="1050"/>
        <end position="1068"/>
    </location>
</feature>
<feature type="domain" description="SAM" evidence="6">
    <location>
        <begin position="1301"/>
        <end position="1357"/>
    </location>
</feature>
<sequence>MWSAMCDVMPTIAEDSISQRSSQFSGEDANFEQLMVSMLDERDKLMDSLRECQERVQEAETRVRELEKERDSLNRQIYANIPQELSQLTKELAAARENILQREEEISELKAERNNTRLLLEHLECLVSRHERSLRMTVVKRQAAAQSGVSSEVEVLKALKSLFEHHKALDEKVRERLRVALERNTSLEEELAHTKEELQQYKVSGITPKAIDDKPKENGQTDDGQQQNKVFELFESHELHLWNISLRMLVFSINPLLPANCLFEAIDFIFGIVAVALFWELRGNAGQAMRARHSECSVVIGQNETEQAESQQEPQQQLQQQLQQQQQQHAIQKLGTEKPTEIASRLSNGSLDPSDQDSAVRVIDLQATLDKQSTELSTWQRRVAELSGRVAELEETLCKSQKDLIKTQENNVKLQRDLRENAAQKEDQEERIATLEKRYLNAQRESTSLHDLNEKLEQELQHKKAQLKLQEEKIAAIQEKLELAEQKLTQYAKLPEMEEQLKQRMEALTQVRRPNQAQERHGSAEDRIQRLEAQLEEKNAEVMRVNQRLKMNEEHNTRLSATVDKLLSESNDRLQTHLTERMEAIEEKNAITQELEKTRKIAEDLQNEKADIVKELGKARLEIDNVKRQMLQQEIAFNIQQTDALTRSLSPNAVDPGSFSRSASHSSFDTHSLPRRGGKRAAIEEDASKNYVVRTLAEQEWEKLQQAHVLANVQQAFDVSSDAEGDGDNESIFSCSAEVISPAGHTDAQTLALMLQEQLDAINNEIRLIQEEKQNTEARAEELESRVGSFEHMNLLARGRSLERASPPLSGRSTPKSHHSPNRDYLHKYHTAPASMSPAHLHQYAASLASPGQLSESLPASQLQLSGEELHSVSERDSVGGVGSASSDAASPLTARSLRLERVVQALAHSQEELRRRTGQTGFPSSGFSPHRLIKVSSTACIPHYMPLCTTYLRDKCGHRINDLEVGQSEFNASIFEHSGNDEAPDKSARYESLEETDSNFFHASYTQACPVHDKHRCLKQTRELTESKELHGMQDIHQTSARTSRHGQHSNGALNSGTPPSPLSSRHSSQDSLHKNNLSSVGLPIGQLSSSHLHMQTTMSPATAAAVAAAQKKKGIKSSLGRFFSKKEKIKGKDTTMPGDVPGMGGASTPADPDYGDSVSVAGTLGSKSDFDRRKKKSPSMFGSMLDSSRHELLAEAMKAGTPFALWNGPTVVAWLELWVGMPTWYVAACRANVKSGAIMSALSDTEIQREIGISNSLHRLKLRLAIQEMVSLTSPSAPKTSRTTLAFGDMNHEWIGNVWLPSLGLPQYRSTFMECLVDARMLDHLTKKDLRGQLRMIDSFHRTSLQYGISCLKRLNYDRQQLEERRRMAEGANVDVLVWSNDRVIRWVQSIGLKEYGNHLLESGVHGALIALDESFDANSFALALQIPTQNTQARQLLEMEFANLLTVGTERRPDVSNMKS</sequence>
<dbReference type="Pfam" id="PF25526">
    <property type="entry name" value="LIP-1"/>
    <property type="match status" value="1"/>
</dbReference>
<comment type="similarity">
    <text evidence="1">Belongs to the liprin family. Liprin-alpha subfamily.</text>
</comment>
<dbReference type="PANTHER" id="PTHR12587">
    <property type="entry name" value="LAR INTERACTING PROTEIN LIP -RELATED PROTEIN"/>
    <property type="match status" value="1"/>
</dbReference>
<dbReference type="CDD" id="cd09568">
    <property type="entry name" value="SAM_liprin-alpha1_2_3_4_repeat3"/>
    <property type="match status" value="1"/>
</dbReference>
<gene>
    <name evidence="7" type="ORF">HZH68_000709</name>
</gene>
<feature type="coiled-coil region" evidence="4">
    <location>
        <begin position="588"/>
        <end position="629"/>
    </location>
</feature>
<feature type="coiled-coil region" evidence="4">
    <location>
        <begin position="752"/>
        <end position="793"/>
    </location>
</feature>
<dbReference type="InterPro" id="IPR037620">
    <property type="entry name" value="LIP-1_SAM_1"/>
</dbReference>
<evidence type="ECO:0000256" key="5">
    <source>
        <dbReference type="SAM" id="MobiDB-lite"/>
    </source>
</evidence>
<keyword evidence="2" id="KW-0677">Repeat</keyword>
<dbReference type="InterPro" id="IPR057892">
    <property type="entry name" value="LIP-1_CC2"/>
</dbReference>
<dbReference type="InterPro" id="IPR037622">
    <property type="entry name" value="LIP-1_SAM_3"/>
</dbReference>
<evidence type="ECO:0000256" key="3">
    <source>
        <dbReference type="ARBA" id="ARBA00023054"/>
    </source>
</evidence>
<feature type="region of interest" description="Disordered" evidence="5">
    <location>
        <begin position="648"/>
        <end position="681"/>
    </location>
</feature>
<dbReference type="CDD" id="cd09562">
    <property type="entry name" value="SAM_liprin-alpha1_2_3_4_repeat1"/>
    <property type="match status" value="1"/>
</dbReference>
<feature type="compositionally biased region" description="Low complexity" evidence="5">
    <location>
        <begin position="311"/>
        <end position="324"/>
    </location>
</feature>
<accession>A0A834NUE0</accession>
<evidence type="ECO:0000256" key="4">
    <source>
        <dbReference type="SAM" id="Coils"/>
    </source>
</evidence>
<evidence type="ECO:0000313" key="8">
    <source>
        <dbReference type="Proteomes" id="UP000617340"/>
    </source>
</evidence>
<dbReference type="PANTHER" id="PTHR12587:SF20">
    <property type="entry name" value="LIPRIN-ALPHA, ISOFORM E"/>
    <property type="match status" value="1"/>
</dbReference>
<feature type="coiled-coil region" evidence="4">
    <location>
        <begin position="42"/>
        <end position="126"/>
    </location>
</feature>
<organism evidence="7 8">
    <name type="scientific">Vespula germanica</name>
    <name type="common">German yellow jacket</name>
    <name type="synonym">Paravespula germanica</name>
    <dbReference type="NCBI Taxonomy" id="30212"/>
    <lineage>
        <taxon>Eukaryota</taxon>
        <taxon>Metazoa</taxon>
        <taxon>Ecdysozoa</taxon>
        <taxon>Arthropoda</taxon>
        <taxon>Hexapoda</taxon>
        <taxon>Insecta</taxon>
        <taxon>Pterygota</taxon>
        <taxon>Neoptera</taxon>
        <taxon>Endopterygota</taxon>
        <taxon>Hymenoptera</taxon>
        <taxon>Apocrita</taxon>
        <taxon>Aculeata</taxon>
        <taxon>Vespoidea</taxon>
        <taxon>Vespidae</taxon>
        <taxon>Vespinae</taxon>
        <taxon>Vespula</taxon>
    </lineage>
</organism>
<dbReference type="InterPro" id="IPR037621">
    <property type="entry name" value="LIP-1_SAM_2"/>
</dbReference>
<dbReference type="EMBL" id="JACSDZ010000001">
    <property type="protein sequence ID" value="KAF7418056.1"/>
    <property type="molecule type" value="Genomic_DNA"/>
</dbReference>
<evidence type="ECO:0000256" key="1">
    <source>
        <dbReference type="ARBA" id="ARBA00007026"/>
    </source>
</evidence>
<evidence type="ECO:0000313" key="7">
    <source>
        <dbReference type="EMBL" id="KAF7418056.1"/>
    </source>
</evidence>
<dbReference type="SUPFAM" id="SSF47769">
    <property type="entry name" value="SAM/Pointed domain"/>
    <property type="match status" value="3"/>
</dbReference>
<feature type="coiled-coil region" evidence="4">
    <location>
        <begin position="376"/>
        <end position="494"/>
    </location>
</feature>
<dbReference type="GO" id="GO:0048786">
    <property type="term" value="C:presynaptic active zone"/>
    <property type="evidence" value="ECO:0007669"/>
    <property type="project" value="TreeGrafter"/>
</dbReference>
<protein>
    <recommendedName>
        <fullName evidence="6">SAM domain-containing protein</fullName>
    </recommendedName>
</protein>
<feature type="region of interest" description="Disordered" evidence="5">
    <location>
        <begin position="859"/>
        <end position="892"/>
    </location>
</feature>
<feature type="coiled-coil region" evidence="4">
    <location>
        <begin position="521"/>
        <end position="555"/>
    </location>
</feature>
<proteinExistence type="inferred from homology"/>
<dbReference type="SMART" id="SM00454">
    <property type="entry name" value="SAM"/>
    <property type="match status" value="3"/>
</dbReference>
<dbReference type="Gene3D" id="1.10.150.50">
    <property type="entry name" value="Transcription Factor, Ets-1"/>
    <property type="match status" value="3"/>
</dbReference>
<dbReference type="InterPro" id="IPR029515">
    <property type="entry name" value="Liprin"/>
</dbReference>
<dbReference type="GO" id="GO:0005737">
    <property type="term" value="C:cytoplasm"/>
    <property type="evidence" value="ECO:0007669"/>
    <property type="project" value="UniProtKB-ARBA"/>
</dbReference>
<name>A0A834NUE0_VESGE</name>
<reference evidence="7" key="1">
    <citation type="journal article" date="2020" name="G3 (Bethesda)">
        <title>High-Quality Assemblies for Three Invasive Social Wasps from the &lt;i&gt;Vespula&lt;/i&gt; Genus.</title>
        <authorList>
            <person name="Harrop T.W.R."/>
            <person name="Guhlin J."/>
            <person name="McLaughlin G.M."/>
            <person name="Permina E."/>
            <person name="Stockwell P."/>
            <person name="Gilligan J."/>
            <person name="Le Lec M.F."/>
            <person name="Gruber M.A.M."/>
            <person name="Quinn O."/>
            <person name="Lovegrove M."/>
            <person name="Duncan E.J."/>
            <person name="Remnant E.J."/>
            <person name="Van Eeckhoven J."/>
            <person name="Graham B."/>
            <person name="Knapp R.A."/>
            <person name="Langford K.W."/>
            <person name="Kronenberg Z."/>
            <person name="Press M.O."/>
            <person name="Eacker S.M."/>
            <person name="Wilson-Rankin E.E."/>
            <person name="Purcell J."/>
            <person name="Lester P.J."/>
            <person name="Dearden P.K."/>
        </authorList>
    </citation>
    <scope>NUCLEOTIDE SEQUENCE</scope>
    <source>
        <strain evidence="7">Linc-1</strain>
    </source>
</reference>
<evidence type="ECO:0000256" key="2">
    <source>
        <dbReference type="ARBA" id="ARBA00022737"/>
    </source>
</evidence>
<feature type="coiled-coil region" evidence="4">
    <location>
        <begin position="170"/>
        <end position="204"/>
    </location>
</feature>
<dbReference type="InterPro" id="IPR001660">
    <property type="entry name" value="SAM"/>
</dbReference>
<keyword evidence="8" id="KW-1185">Reference proteome</keyword>
<feature type="region of interest" description="Disordered" evidence="5">
    <location>
        <begin position="798"/>
        <end position="825"/>
    </location>
</feature>
<dbReference type="CDD" id="cd09565">
    <property type="entry name" value="SAM_liprin-alpha1_2_3_4_repeat2"/>
    <property type="match status" value="1"/>
</dbReference>
<feature type="compositionally biased region" description="Low complexity" evidence="5">
    <location>
        <begin position="658"/>
        <end position="671"/>
    </location>
</feature>
<feature type="region of interest" description="Disordered" evidence="5">
    <location>
        <begin position="1029"/>
        <end position="1086"/>
    </location>
</feature>
<dbReference type="InterPro" id="IPR013761">
    <property type="entry name" value="SAM/pointed_sf"/>
</dbReference>
<dbReference type="GO" id="GO:0050808">
    <property type="term" value="P:synapse organization"/>
    <property type="evidence" value="ECO:0007669"/>
    <property type="project" value="TreeGrafter"/>
</dbReference>
<dbReference type="Pfam" id="PF00536">
    <property type="entry name" value="SAM_1"/>
    <property type="match status" value="1"/>
</dbReference>
<dbReference type="Proteomes" id="UP000617340">
    <property type="component" value="Unassembled WGS sequence"/>
</dbReference>
<keyword evidence="3 4" id="KW-0175">Coiled coil</keyword>
<evidence type="ECO:0000259" key="6">
    <source>
        <dbReference type="PROSITE" id="PS50105"/>
    </source>
</evidence>
<comment type="caution">
    <text evidence="7">The sequence shown here is derived from an EMBL/GenBank/DDBJ whole genome shotgun (WGS) entry which is preliminary data.</text>
</comment>
<dbReference type="Pfam" id="PF07647">
    <property type="entry name" value="SAM_2"/>
    <property type="match status" value="1"/>
</dbReference>
<dbReference type="PROSITE" id="PS50105">
    <property type="entry name" value="SAM_DOMAIN"/>
    <property type="match status" value="3"/>
</dbReference>
<feature type="domain" description="SAM" evidence="6">
    <location>
        <begin position="1381"/>
        <end position="1450"/>
    </location>
</feature>
<feature type="region of interest" description="Disordered" evidence="5">
    <location>
        <begin position="1128"/>
        <end position="1160"/>
    </location>
</feature>
<feature type="domain" description="SAM" evidence="6">
    <location>
        <begin position="1208"/>
        <end position="1274"/>
    </location>
</feature>
<feature type="compositionally biased region" description="Basic and acidic residues" evidence="5">
    <location>
        <begin position="868"/>
        <end position="878"/>
    </location>
</feature>
<dbReference type="FunFam" id="1.10.150.50:FF:000002">
    <property type="entry name" value="PTPRF interacting protein alpha 1"/>
    <property type="match status" value="1"/>
</dbReference>
<dbReference type="FunFam" id="1.10.150.50:FF:000004">
    <property type="entry name" value="PTPRF interacting protein alpha 1"/>
    <property type="match status" value="1"/>
</dbReference>
<feature type="region of interest" description="Disordered" evidence="5">
    <location>
        <begin position="305"/>
        <end position="324"/>
    </location>
</feature>